<dbReference type="Gene3D" id="3.30.70.270">
    <property type="match status" value="1"/>
</dbReference>
<dbReference type="InterPro" id="IPR043128">
    <property type="entry name" value="Rev_trsase/Diguanyl_cyclase"/>
</dbReference>
<dbReference type="InterPro" id="IPR000644">
    <property type="entry name" value="CBS_dom"/>
</dbReference>
<dbReference type="AlphaFoldDB" id="A0A7Y5AT09"/>
<dbReference type="SUPFAM" id="SSF54631">
    <property type="entry name" value="CBS-domain pair"/>
    <property type="match status" value="1"/>
</dbReference>
<dbReference type="PANTHER" id="PTHR33121:SF76">
    <property type="entry name" value="SIGNALING PROTEIN"/>
    <property type="match status" value="1"/>
</dbReference>
<feature type="domain" description="EAL" evidence="2">
    <location>
        <begin position="4"/>
        <end position="254"/>
    </location>
</feature>
<evidence type="ECO:0000259" key="3">
    <source>
        <dbReference type="PROSITE" id="PS50887"/>
    </source>
</evidence>
<dbReference type="InterPro" id="IPR050706">
    <property type="entry name" value="Cyclic-di-GMP_PDE-like"/>
</dbReference>
<dbReference type="Gene3D" id="3.20.20.450">
    <property type="entry name" value="EAL domain"/>
    <property type="match status" value="1"/>
</dbReference>
<name>A0A7Y5AT09_9GAMM</name>
<dbReference type="Pfam" id="PF00563">
    <property type="entry name" value="EAL"/>
    <property type="match status" value="1"/>
</dbReference>
<dbReference type="CDD" id="cd01949">
    <property type="entry name" value="GGDEF"/>
    <property type="match status" value="1"/>
</dbReference>
<evidence type="ECO:0000256" key="1">
    <source>
        <dbReference type="PROSITE-ProRule" id="PRU00703"/>
    </source>
</evidence>
<dbReference type="SUPFAM" id="SSF55073">
    <property type="entry name" value="Nucleotide cyclase"/>
    <property type="match status" value="1"/>
</dbReference>
<dbReference type="InterPro" id="IPR035919">
    <property type="entry name" value="EAL_sf"/>
</dbReference>
<accession>A0A7Y5AT09</accession>
<feature type="domain" description="CBS" evidence="4">
    <location>
        <begin position="271"/>
        <end position="330"/>
    </location>
</feature>
<evidence type="ECO:0000259" key="4">
    <source>
        <dbReference type="PROSITE" id="PS51371"/>
    </source>
</evidence>
<evidence type="ECO:0000259" key="2">
    <source>
        <dbReference type="PROSITE" id="PS50883"/>
    </source>
</evidence>
<dbReference type="InterPro" id="IPR046342">
    <property type="entry name" value="CBS_dom_sf"/>
</dbReference>
<evidence type="ECO:0000313" key="6">
    <source>
        <dbReference type="Proteomes" id="UP000523161"/>
    </source>
</evidence>
<dbReference type="Pfam" id="PF00990">
    <property type="entry name" value="GGDEF"/>
    <property type="match status" value="1"/>
</dbReference>
<dbReference type="Proteomes" id="UP000523161">
    <property type="component" value="Unassembled WGS sequence"/>
</dbReference>
<dbReference type="NCBIfam" id="TIGR00254">
    <property type="entry name" value="GGDEF"/>
    <property type="match status" value="1"/>
</dbReference>
<dbReference type="SMART" id="SM00052">
    <property type="entry name" value="EAL"/>
    <property type="match status" value="1"/>
</dbReference>
<dbReference type="EMBL" id="JABSOD010000020">
    <property type="protein sequence ID" value="NRQ44017.1"/>
    <property type="molecule type" value="Genomic_DNA"/>
</dbReference>
<feature type="domain" description="GGDEF" evidence="3">
    <location>
        <begin position="428"/>
        <end position="579"/>
    </location>
</feature>
<dbReference type="InterPro" id="IPR029787">
    <property type="entry name" value="Nucleotide_cyclase"/>
</dbReference>
<dbReference type="Gene3D" id="3.10.580.10">
    <property type="entry name" value="CBS-domain"/>
    <property type="match status" value="1"/>
</dbReference>
<dbReference type="PANTHER" id="PTHR33121">
    <property type="entry name" value="CYCLIC DI-GMP PHOSPHODIESTERASE PDEF"/>
    <property type="match status" value="1"/>
</dbReference>
<dbReference type="PROSITE" id="PS50887">
    <property type="entry name" value="GGDEF"/>
    <property type="match status" value="1"/>
</dbReference>
<dbReference type="GO" id="GO:0071111">
    <property type="term" value="F:cyclic-guanylate-specific phosphodiesterase activity"/>
    <property type="evidence" value="ECO:0007669"/>
    <property type="project" value="InterPro"/>
</dbReference>
<comment type="caution">
    <text evidence="5">The sequence shown here is derived from an EMBL/GenBank/DDBJ whole genome shotgun (WGS) entry which is preliminary data.</text>
</comment>
<organism evidence="5 6">
    <name type="scientific">Rheinheimera lutimaris</name>
    <dbReference type="NCBI Taxonomy" id="2740584"/>
    <lineage>
        <taxon>Bacteria</taxon>
        <taxon>Pseudomonadati</taxon>
        <taxon>Pseudomonadota</taxon>
        <taxon>Gammaproteobacteria</taxon>
        <taxon>Chromatiales</taxon>
        <taxon>Chromatiaceae</taxon>
        <taxon>Rheinheimera</taxon>
    </lineage>
</organism>
<dbReference type="SUPFAM" id="SSF141868">
    <property type="entry name" value="EAL domain-like"/>
    <property type="match status" value="1"/>
</dbReference>
<dbReference type="PROSITE" id="PS50883">
    <property type="entry name" value="EAL"/>
    <property type="match status" value="1"/>
</dbReference>
<dbReference type="InterPro" id="IPR001633">
    <property type="entry name" value="EAL_dom"/>
</dbReference>
<dbReference type="CDD" id="cd01948">
    <property type="entry name" value="EAL"/>
    <property type="match status" value="1"/>
</dbReference>
<keyword evidence="1" id="KW-0129">CBS domain</keyword>
<reference evidence="5 6" key="1">
    <citation type="submission" date="2020-06" db="EMBL/GenBank/DDBJ databases">
        <title>Rheinheimera sp. nov., a marine bacterium isolated from coastal.</title>
        <authorList>
            <person name="Yu Q."/>
            <person name="Qi Y."/>
            <person name="Pu J."/>
        </authorList>
    </citation>
    <scope>NUCLEOTIDE SEQUENCE [LARGE SCALE GENOMIC DNA]</scope>
    <source>
        <strain evidence="5 6">YQF-2</strain>
    </source>
</reference>
<sequence length="598" mass="65928">MGLSDFHRTELERILAHKLLTPLFQPLVALSDGSVWGYEALIRGPSDSALHSPILLFKTAQAFDLLEQLELLCRQISINAFAAAGVDGLLFLNVNPLLLLTSDHPSGLTKKYIQQAGLEPDRIVIELSEQFQVEDTGLFISAVKHYRDFGFKIAIDDLGSGFSGLKLWSELQPDIVKIDRYFIDQLHLDPIKKAFVKNIIELAKNTQSVIVAEGIETSEELLTCKELGADFGQGYLLGRPDARVKYDALQLAQLLRTDTKGPALNDALESVISRTAAVADNTPAQQVADLFRADKNLPCVAVVNRDNFPVGIVSRSMINERFSHQFGRALYEKKPVKHCMEQAPLIVDKQLSLDKVSAILTAETDEEAGLFFIVTDKGKYYGIGSVRKVLKQLSENKIQLARYANPLTLLPGNVPINTRIDQLLKHNLAFTVAYIDIDNFKPYNDQYGYSKGDLVIELLAQIIQSAVDPTQDFVGHIGGDDFIVLFAAGRPQDVAERIVAEFDQRVRHYYLAQHLADNGFSAKDRLGAESFYPLLSLSVGLAQPDPALCTSHHDVSALASAAKLQAKKLQGSAIFSNKRRAPDTTTPLYGLSAQADLA</sequence>
<keyword evidence="6" id="KW-1185">Reference proteome</keyword>
<dbReference type="PROSITE" id="PS51371">
    <property type="entry name" value="CBS"/>
    <property type="match status" value="1"/>
</dbReference>
<evidence type="ECO:0000313" key="5">
    <source>
        <dbReference type="EMBL" id="NRQ44017.1"/>
    </source>
</evidence>
<dbReference type="RefSeq" id="WP_173502248.1">
    <property type="nucleotide sequence ID" value="NZ_JABSOD010000020.1"/>
</dbReference>
<gene>
    <name evidence="5" type="ORF">HRH59_15845</name>
</gene>
<dbReference type="Pfam" id="PF00571">
    <property type="entry name" value="CBS"/>
    <property type="match status" value="1"/>
</dbReference>
<proteinExistence type="predicted"/>
<protein>
    <submittedName>
        <fullName evidence="5">EAL and GGDEF domain-containing protein</fullName>
    </submittedName>
</protein>
<dbReference type="InterPro" id="IPR000160">
    <property type="entry name" value="GGDEF_dom"/>
</dbReference>
<dbReference type="SMART" id="SM00267">
    <property type="entry name" value="GGDEF"/>
    <property type="match status" value="1"/>
</dbReference>